<keyword evidence="4 8" id="KW-1133">Transmembrane helix</keyword>
<evidence type="ECO:0000256" key="6">
    <source>
        <dbReference type="ARBA" id="ARBA00025595"/>
    </source>
</evidence>
<evidence type="ECO:0000256" key="4">
    <source>
        <dbReference type="ARBA" id="ARBA00022989"/>
    </source>
</evidence>
<comment type="similarity">
    <text evidence="7">Belongs to the gtrA family.</text>
</comment>
<comment type="function">
    <text evidence="6 7">Involved in O antigen modification. Involved in the translocation of bactoprenol-linked glucose across the cytoplasmic membrane.</text>
</comment>
<dbReference type="PANTHER" id="PTHR38459:SF1">
    <property type="entry name" value="PROPHAGE BACTOPRENOL-LINKED GLUCOSE TRANSLOCASE HOMOLOG"/>
    <property type="match status" value="1"/>
</dbReference>
<dbReference type="OrthoDB" id="5616234at2"/>
<feature type="transmembrane region" description="Helical" evidence="8">
    <location>
        <begin position="67"/>
        <end position="85"/>
    </location>
</feature>
<keyword evidence="3 8" id="KW-0812">Transmembrane</keyword>
<name>A0A285VFJ2_9GAMM</name>
<keyword evidence="2 7" id="KW-0813">Transport</keyword>
<reference evidence="10 11" key="1">
    <citation type="submission" date="2017-08" db="EMBL/GenBank/DDBJ databases">
        <authorList>
            <person name="de Groot N.N."/>
        </authorList>
    </citation>
    <scope>NUCLEOTIDE SEQUENCE [LARGE SCALE GENOMIC DNA]</scope>
    <source>
        <strain evidence="10 11">USBA 855</strain>
    </source>
</reference>
<evidence type="ECO:0000259" key="9">
    <source>
        <dbReference type="Pfam" id="PF04138"/>
    </source>
</evidence>
<dbReference type="PANTHER" id="PTHR38459">
    <property type="entry name" value="PROPHAGE BACTOPRENOL-LINKED GLUCOSE TRANSLOCASE HOMOLOG"/>
    <property type="match status" value="1"/>
</dbReference>
<evidence type="ECO:0000256" key="8">
    <source>
        <dbReference type="SAM" id="Phobius"/>
    </source>
</evidence>
<evidence type="ECO:0000256" key="5">
    <source>
        <dbReference type="ARBA" id="ARBA00023136"/>
    </source>
</evidence>
<comment type="subcellular location">
    <subcellularLocation>
        <location evidence="1">Membrane</location>
        <topology evidence="1">Multi-pass membrane protein</topology>
    </subcellularLocation>
</comment>
<evidence type="ECO:0000256" key="1">
    <source>
        <dbReference type="ARBA" id="ARBA00004141"/>
    </source>
</evidence>
<feature type="transmembrane region" description="Helical" evidence="8">
    <location>
        <begin position="7"/>
        <end position="30"/>
    </location>
</feature>
<dbReference type="AlphaFoldDB" id="A0A285VFJ2"/>
<evidence type="ECO:0000313" key="11">
    <source>
        <dbReference type="Proteomes" id="UP000219023"/>
    </source>
</evidence>
<dbReference type="InterPro" id="IPR016480">
    <property type="entry name" value="Glc_translocase_bactprenl-link"/>
</dbReference>
<dbReference type="GO" id="GO:0005886">
    <property type="term" value="C:plasma membrane"/>
    <property type="evidence" value="ECO:0007669"/>
    <property type="project" value="TreeGrafter"/>
</dbReference>
<evidence type="ECO:0000313" key="10">
    <source>
        <dbReference type="EMBL" id="SOC52855.1"/>
    </source>
</evidence>
<gene>
    <name evidence="10" type="ORF">SAMN05421509_1028</name>
</gene>
<dbReference type="PIRSF" id="PIRSF006298">
    <property type="entry name" value="GtrA_prd"/>
    <property type="match status" value="1"/>
</dbReference>
<accession>A0A285VFJ2</accession>
<dbReference type="Proteomes" id="UP000219023">
    <property type="component" value="Unassembled WGS sequence"/>
</dbReference>
<dbReference type="GO" id="GO:0000271">
    <property type="term" value="P:polysaccharide biosynthetic process"/>
    <property type="evidence" value="ECO:0007669"/>
    <property type="project" value="InterPro"/>
</dbReference>
<protein>
    <recommendedName>
        <fullName evidence="7">Bactoprenol-linked glucose translocase</fullName>
    </recommendedName>
</protein>
<feature type="transmembrane region" description="Helical" evidence="8">
    <location>
        <begin position="36"/>
        <end position="55"/>
    </location>
</feature>
<dbReference type="RefSeq" id="WP_097021834.1">
    <property type="nucleotide sequence ID" value="NZ_OBQJ01000002.1"/>
</dbReference>
<dbReference type="InterPro" id="IPR007267">
    <property type="entry name" value="GtrA_DPMS_TM"/>
</dbReference>
<dbReference type="EMBL" id="OBQJ01000002">
    <property type="protein sequence ID" value="SOC52855.1"/>
    <property type="molecule type" value="Genomic_DNA"/>
</dbReference>
<evidence type="ECO:0000256" key="3">
    <source>
        <dbReference type="ARBA" id="ARBA00022692"/>
    </source>
</evidence>
<feature type="transmembrane region" description="Helical" evidence="8">
    <location>
        <begin position="97"/>
        <end position="116"/>
    </location>
</feature>
<organism evidence="10 11">
    <name type="scientific">Chromohalobacter canadensis</name>
    <dbReference type="NCBI Taxonomy" id="141389"/>
    <lineage>
        <taxon>Bacteria</taxon>
        <taxon>Pseudomonadati</taxon>
        <taxon>Pseudomonadota</taxon>
        <taxon>Gammaproteobacteria</taxon>
        <taxon>Oceanospirillales</taxon>
        <taxon>Halomonadaceae</taxon>
        <taxon>Chromohalobacter</taxon>
    </lineage>
</organism>
<dbReference type="Pfam" id="PF04138">
    <property type="entry name" value="GtrA_DPMS_TM"/>
    <property type="match status" value="1"/>
</dbReference>
<evidence type="ECO:0000256" key="7">
    <source>
        <dbReference type="PIRNR" id="PIRNR006298"/>
    </source>
</evidence>
<proteinExistence type="inferred from homology"/>
<sequence length="120" mass="13237">MWRRLKCYLGVGVLNTLLHWSVFLSLHAGLALSQALANFLAFGVAVSFSFYANAAVTFQARATPRRYMGFVTGMGALSLIVGWVADLATLSPWLTMVSFSALSLFSGFLFSHYIVFRRTS</sequence>
<feature type="domain" description="GtrA/DPMS transmembrane" evidence="9">
    <location>
        <begin position="8"/>
        <end position="116"/>
    </location>
</feature>
<keyword evidence="5 8" id="KW-0472">Membrane</keyword>
<dbReference type="InterPro" id="IPR051401">
    <property type="entry name" value="GtrA_CellWall_Glycosyl"/>
</dbReference>
<evidence type="ECO:0000256" key="2">
    <source>
        <dbReference type="ARBA" id="ARBA00022448"/>
    </source>
</evidence>